<dbReference type="OrthoDB" id="9795403at2"/>
<dbReference type="PANTHER" id="PTHR30406:SF8">
    <property type="entry name" value="SULFATE TRANSPORT SYSTEM PERMEASE PROTEIN CYST"/>
    <property type="match status" value="1"/>
</dbReference>
<organism evidence="10 11">
    <name type="scientific">Alicyclobacillus acidoterrestris (strain ATCC 49025 / DSM 3922 / CIP 106132 / NCIMB 13137 / GD3B)</name>
    <dbReference type="NCBI Taxonomy" id="1356854"/>
    <lineage>
        <taxon>Bacteria</taxon>
        <taxon>Bacillati</taxon>
        <taxon>Bacillota</taxon>
        <taxon>Bacilli</taxon>
        <taxon>Bacillales</taxon>
        <taxon>Alicyclobacillaceae</taxon>
        <taxon>Alicyclobacillus</taxon>
    </lineage>
</organism>
<evidence type="ECO:0000256" key="1">
    <source>
        <dbReference type="ARBA" id="ARBA00004141"/>
    </source>
</evidence>
<evidence type="ECO:0000256" key="8">
    <source>
        <dbReference type="ARBA" id="ARBA00025323"/>
    </source>
</evidence>
<evidence type="ECO:0000256" key="3">
    <source>
        <dbReference type="ARBA" id="ARBA00022448"/>
    </source>
</evidence>
<evidence type="ECO:0000313" key="11">
    <source>
        <dbReference type="Proteomes" id="UP000829401"/>
    </source>
</evidence>
<keyword evidence="4 9" id="KW-0812">Transmembrane</keyword>
<proteinExistence type="inferred from homology"/>
<protein>
    <recommendedName>
        <fullName evidence="9">Sulfate transport system permease protein CysT</fullName>
    </recommendedName>
</protein>
<dbReference type="KEGG" id="aaco:K1I37_05730"/>
<dbReference type="eggNOG" id="COG0555">
    <property type="taxonomic scope" value="Bacteria"/>
</dbReference>
<feature type="transmembrane region" description="Helical" evidence="9">
    <location>
        <begin position="130"/>
        <end position="150"/>
    </location>
</feature>
<evidence type="ECO:0000256" key="4">
    <source>
        <dbReference type="ARBA" id="ARBA00022692"/>
    </source>
</evidence>
<evidence type="ECO:0000256" key="2">
    <source>
        <dbReference type="ARBA" id="ARBA00011779"/>
    </source>
</evidence>
<dbReference type="Proteomes" id="UP000829401">
    <property type="component" value="Chromosome"/>
</dbReference>
<feature type="transmembrane region" description="Helical" evidence="9">
    <location>
        <begin position="206"/>
        <end position="228"/>
    </location>
</feature>
<dbReference type="InterPro" id="IPR005667">
    <property type="entry name" value="Sulph_transpt2"/>
</dbReference>
<dbReference type="RefSeq" id="WP_021296690.1">
    <property type="nucleotide sequence ID" value="NZ_AURB01000133.1"/>
</dbReference>
<comment type="function">
    <text evidence="8">Part of the ABC transporter complex CysAWTP (TC 3.A.1.6.1) involved in sulfate/thiosulfate import. Probably responsible for the translocation of the substrate across the membrane.</text>
</comment>
<gene>
    <name evidence="10" type="primary">cysT</name>
    <name evidence="10" type="ORF">K1I37_05730</name>
</gene>
<dbReference type="AlphaFoldDB" id="T0BY51"/>
<accession>T0BY51</accession>
<feature type="transmembrane region" description="Helical" evidence="9">
    <location>
        <begin position="92"/>
        <end position="114"/>
    </location>
</feature>
<feature type="transmembrane region" description="Helical" evidence="9">
    <location>
        <begin position="9"/>
        <end position="31"/>
    </location>
</feature>
<comment type="caution">
    <text evidence="9">Lacks conserved residue(s) required for the propagation of feature annotation.</text>
</comment>
<dbReference type="STRING" id="1356854.N007_08130"/>
<evidence type="ECO:0000256" key="5">
    <source>
        <dbReference type="ARBA" id="ARBA00022989"/>
    </source>
</evidence>
<comment type="subunit">
    <text evidence="2">The complex is composed of two ATP-binding proteins (CysA), two transmembrane proteins (CysT and CysW) and a solute-binding protein (CysP).</text>
</comment>
<dbReference type="InterPro" id="IPR000515">
    <property type="entry name" value="MetI-like"/>
</dbReference>
<dbReference type="NCBIfam" id="TIGR02139">
    <property type="entry name" value="permease_CysT"/>
    <property type="match status" value="1"/>
</dbReference>
<name>T0BY51_ALIAG</name>
<evidence type="ECO:0000313" key="10">
    <source>
        <dbReference type="EMBL" id="UNO49992.1"/>
    </source>
</evidence>
<evidence type="ECO:0000256" key="9">
    <source>
        <dbReference type="RuleBase" id="RU366001"/>
    </source>
</evidence>
<comment type="subcellular location">
    <subcellularLocation>
        <location evidence="1">Membrane</location>
        <topology evidence="1">Multi-pass membrane protein</topology>
    </subcellularLocation>
</comment>
<evidence type="ECO:0000256" key="7">
    <source>
        <dbReference type="ARBA" id="ARBA00023136"/>
    </source>
</evidence>
<dbReference type="PANTHER" id="PTHR30406">
    <property type="entry name" value="SULFATE TRANSPORT SYSTEM PERMEASE PROTEIN"/>
    <property type="match status" value="1"/>
</dbReference>
<keyword evidence="5 9" id="KW-1133">Transmembrane helix</keyword>
<comment type="function">
    <text evidence="9">Part of the ABC transporter complex (TC 3.A.1.6.1) involved in sulfate/thiosulfate import.</text>
</comment>
<dbReference type="NCBIfam" id="TIGR00969">
    <property type="entry name" value="3a0106s02"/>
    <property type="match status" value="1"/>
</dbReference>
<dbReference type="GO" id="GO:0015419">
    <property type="term" value="F:ABC-type sulfate transporter activity"/>
    <property type="evidence" value="ECO:0007669"/>
    <property type="project" value="UniProtKB-UniRule"/>
</dbReference>
<evidence type="ECO:0000256" key="6">
    <source>
        <dbReference type="ARBA" id="ARBA00023032"/>
    </source>
</evidence>
<dbReference type="SUPFAM" id="SSF161098">
    <property type="entry name" value="MetI-like"/>
    <property type="match status" value="1"/>
</dbReference>
<sequence length="281" mass="30650">MIRQIRARLAFTTVSGYLLLLIVLPVGAIFTQAFSHGIGDFLSAITQPIGLAALGLTVRMALITAVINGITGTIVAFVLVRFRLPGRQLLNAIVDLPFAIPTTVSGLMLIFLYGPTSPLGTWLAAHGVKIIYSPFAILLAMVIVTFPYTIRSVQPLLEELDPRMEEAAWTLGAQQTRVFRSILLPVMWPGITTGCSLCFSRALSEFGAVVMVAGNIPMHTQVSAYYLYGLLENYDSQGAASVSVVLLAISFFALLYQLFATRRVTRNQSKRVRLGELELGR</sequence>
<dbReference type="InterPro" id="IPR035906">
    <property type="entry name" value="MetI-like_sf"/>
</dbReference>
<dbReference type="InterPro" id="IPR011865">
    <property type="entry name" value="CysT_permease"/>
</dbReference>
<dbReference type="GO" id="GO:0005886">
    <property type="term" value="C:plasma membrane"/>
    <property type="evidence" value="ECO:0007669"/>
    <property type="project" value="InterPro"/>
</dbReference>
<dbReference type="PROSITE" id="PS50928">
    <property type="entry name" value="ABC_TM1"/>
    <property type="match status" value="1"/>
</dbReference>
<reference evidence="11" key="1">
    <citation type="journal article" date="2022" name="G3 (Bethesda)">
        <title>Unveiling the complete genome sequence of Alicyclobacillus acidoterrestris DSM 3922T, a taint-producing strain.</title>
        <authorList>
            <person name="Leonardo I.C."/>
            <person name="Barreto Crespo M.T."/>
            <person name="Gaspar F.B."/>
        </authorList>
    </citation>
    <scope>NUCLEOTIDE SEQUENCE [LARGE SCALE GENOMIC DNA]</scope>
    <source>
        <strain evidence="11">DSM 3922</strain>
    </source>
</reference>
<accession>A0A9E6ZGC1</accession>
<keyword evidence="7 9" id="KW-0472">Membrane</keyword>
<dbReference type="Pfam" id="PF00528">
    <property type="entry name" value="BPD_transp_1"/>
    <property type="match status" value="1"/>
</dbReference>
<comment type="similarity">
    <text evidence="9">Belongs to the binding-protein-dependent transport system permease family. CysTW subfamily.</text>
</comment>
<feature type="transmembrane region" description="Helical" evidence="9">
    <location>
        <begin position="240"/>
        <end position="261"/>
    </location>
</feature>
<dbReference type="EMBL" id="CP080467">
    <property type="protein sequence ID" value="UNO49992.1"/>
    <property type="molecule type" value="Genomic_DNA"/>
</dbReference>
<feature type="transmembrane region" description="Helical" evidence="9">
    <location>
        <begin position="51"/>
        <end position="80"/>
    </location>
</feature>
<dbReference type="CDD" id="cd06261">
    <property type="entry name" value="TM_PBP2"/>
    <property type="match status" value="1"/>
</dbReference>
<keyword evidence="11" id="KW-1185">Reference proteome</keyword>
<dbReference type="Gene3D" id="1.10.3720.10">
    <property type="entry name" value="MetI-like"/>
    <property type="match status" value="1"/>
</dbReference>
<keyword evidence="3 9" id="KW-0813">Transport</keyword>
<keyword evidence="6 9" id="KW-0764">Sulfate transport</keyword>